<sequence>MLMDTEKVYTTSLRLYKNRPVHHQAYRYLKEYNKDIFKTKDDFIAEAIVYFAKYLQQEEDVQQMKLLNTLLENQKEQFCKIVKEAVSKAQEEAFEKRGVLEKTVQGELSDGGTIAENREKEEACMEKDLRFAEFYGAFEE</sequence>
<gene>
    <name evidence="1" type="ORF">ERS852526_01486</name>
</gene>
<evidence type="ECO:0000313" key="1">
    <source>
        <dbReference type="EMBL" id="CUP58084.1"/>
    </source>
</evidence>
<evidence type="ECO:0000313" key="2">
    <source>
        <dbReference type="Proteomes" id="UP000095485"/>
    </source>
</evidence>
<organism evidence="1 2">
    <name type="scientific">Dorea longicatena</name>
    <dbReference type="NCBI Taxonomy" id="88431"/>
    <lineage>
        <taxon>Bacteria</taxon>
        <taxon>Bacillati</taxon>
        <taxon>Bacillota</taxon>
        <taxon>Clostridia</taxon>
        <taxon>Lachnospirales</taxon>
        <taxon>Lachnospiraceae</taxon>
        <taxon>Dorea</taxon>
    </lineage>
</organism>
<dbReference type="Proteomes" id="UP000095485">
    <property type="component" value="Unassembled WGS sequence"/>
</dbReference>
<protein>
    <submittedName>
        <fullName evidence="1">Uncharacterized protein</fullName>
    </submittedName>
</protein>
<name>A0A174PAP9_9FIRM</name>
<dbReference type="AlphaFoldDB" id="A0A174PAP9"/>
<proteinExistence type="predicted"/>
<reference evidence="1 2" key="1">
    <citation type="submission" date="2015-09" db="EMBL/GenBank/DDBJ databases">
        <authorList>
            <consortium name="Pathogen Informatics"/>
        </authorList>
    </citation>
    <scope>NUCLEOTIDE SEQUENCE [LARGE SCALE GENOMIC DNA]</scope>
    <source>
        <strain evidence="1 2">2789STDY5834914</strain>
    </source>
</reference>
<accession>A0A174PAP9</accession>
<dbReference type="EMBL" id="CZAY01000009">
    <property type="protein sequence ID" value="CUP58084.1"/>
    <property type="molecule type" value="Genomic_DNA"/>
</dbReference>